<evidence type="ECO:0000256" key="2">
    <source>
        <dbReference type="ARBA" id="ARBA00022490"/>
    </source>
</evidence>
<dbReference type="OrthoDB" id="9807403at2"/>
<comment type="function">
    <text evidence="8">Ligates lysine onto the cytidine present at position 34 of the AUA codon-specific tRNA(Ile) that contains the anticodon CAU, in an ATP-dependent manner. Cytidine is converted to lysidine, thus changing the amino acid specificity of the tRNA from methionine to isoleucine.</text>
</comment>
<comment type="subcellular location">
    <subcellularLocation>
        <location evidence="1 8">Cytoplasm</location>
    </subcellularLocation>
</comment>
<dbReference type="Gene3D" id="3.40.50.620">
    <property type="entry name" value="HUPs"/>
    <property type="match status" value="1"/>
</dbReference>
<evidence type="ECO:0000313" key="10">
    <source>
        <dbReference type="EMBL" id="EDM27502.1"/>
    </source>
</evidence>
<dbReference type="RefSeq" id="WP_007278806.1">
    <property type="nucleotide sequence ID" value="NZ_ABCK01000009.1"/>
</dbReference>
<dbReference type="InterPro" id="IPR011063">
    <property type="entry name" value="TilS/TtcA_N"/>
</dbReference>
<gene>
    <name evidence="8" type="primary">tilS</name>
    <name evidence="10" type="ORF">LNTAR_05301</name>
</gene>
<keyword evidence="3 8" id="KW-0436">Ligase</keyword>
<dbReference type="InterPro" id="IPR012795">
    <property type="entry name" value="tRNA_Ile_lys_synt_N"/>
</dbReference>
<dbReference type="AlphaFoldDB" id="A6DLP7"/>
<keyword evidence="6 8" id="KW-0067">ATP-binding</keyword>
<dbReference type="Pfam" id="PF01171">
    <property type="entry name" value="ATP_bind_3"/>
    <property type="match status" value="1"/>
</dbReference>
<dbReference type="SUPFAM" id="SSF52402">
    <property type="entry name" value="Adenine nucleotide alpha hydrolases-like"/>
    <property type="match status" value="1"/>
</dbReference>
<dbReference type="Proteomes" id="UP000004947">
    <property type="component" value="Unassembled WGS sequence"/>
</dbReference>
<dbReference type="EC" id="6.3.4.19" evidence="8"/>
<dbReference type="InterPro" id="IPR014729">
    <property type="entry name" value="Rossmann-like_a/b/a_fold"/>
</dbReference>
<evidence type="ECO:0000259" key="9">
    <source>
        <dbReference type="SMART" id="SM00977"/>
    </source>
</evidence>
<dbReference type="NCBIfam" id="TIGR02432">
    <property type="entry name" value="lysidine_TilS_N"/>
    <property type="match status" value="1"/>
</dbReference>
<dbReference type="HAMAP" id="MF_01161">
    <property type="entry name" value="tRNA_Ile_lys_synt"/>
    <property type="match status" value="1"/>
</dbReference>
<comment type="domain">
    <text evidence="8">The N-terminal region contains the highly conserved SGGXDS motif, predicted to be a P-loop motif involved in ATP binding.</text>
</comment>
<evidence type="ECO:0000256" key="6">
    <source>
        <dbReference type="ARBA" id="ARBA00022840"/>
    </source>
</evidence>
<dbReference type="NCBIfam" id="TIGR02433">
    <property type="entry name" value="lysidine_TilS_C"/>
    <property type="match status" value="1"/>
</dbReference>
<comment type="similarity">
    <text evidence="8">Belongs to the tRNA(Ile)-lysidine synthase family.</text>
</comment>
<dbReference type="InterPro" id="IPR012094">
    <property type="entry name" value="tRNA_Ile_lys_synt"/>
</dbReference>
<dbReference type="SUPFAM" id="SSF82829">
    <property type="entry name" value="MesJ substrate recognition domain-like"/>
    <property type="match status" value="1"/>
</dbReference>
<dbReference type="eggNOG" id="COG0037">
    <property type="taxonomic scope" value="Bacteria"/>
</dbReference>
<dbReference type="Pfam" id="PF11734">
    <property type="entry name" value="TilS_C"/>
    <property type="match status" value="1"/>
</dbReference>
<dbReference type="InterPro" id="IPR012796">
    <property type="entry name" value="Lysidine-tRNA-synth_C"/>
</dbReference>
<dbReference type="PANTHER" id="PTHR43033">
    <property type="entry name" value="TRNA(ILE)-LYSIDINE SYNTHASE-RELATED"/>
    <property type="match status" value="1"/>
</dbReference>
<dbReference type="PANTHER" id="PTHR43033:SF1">
    <property type="entry name" value="TRNA(ILE)-LYSIDINE SYNTHASE-RELATED"/>
    <property type="match status" value="1"/>
</dbReference>
<evidence type="ECO:0000313" key="11">
    <source>
        <dbReference type="Proteomes" id="UP000004947"/>
    </source>
</evidence>
<dbReference type="EMBL" id="ABCK01000009">
    <property type="protein sequence ID" value="EDM27502.1"/>
    <property type="molecule type" value="Genomic_DNA"/>
</dbReference>
<evidence type="ECO:0000256" key="4">
    <source>
        <dbReference type="ARBA" id="ARBA00022694"/>
    </source>
</evidence>
<dbReference type="GO" id="GO:0005737">
    <property type="term" value="C:cytoplasm"/>
    <property type="evidence" value="ECO:0007669"/>
    <property type="project" value="UniProtKB-SubCell"/>
</dbReference>
<sequence>MIKCECLKGEKRLVLFSGGADSMALLHLMQSLGELDIVLHFNHNLRGDDSKQDEQFCRNYCEDNGLELIVVNLDLDKERHANEGDEQLARRLRLQFLEDHYCGWNIYLAHHLDDVKESFFMRAMRGANSSGLCALRRERKLGTLTLIRPLLDYSREQLRSYLKENNLTWREDSSNQDADYCDRNYVRNELMPKLSRLGKGLQHTLKHIAEDDDYLQSAAEKELMQGFTSKLFLNLHAALKARVLRFFLENQGLAYVPTQASINRLLKECQNLPEAFKDFPLGEGVELRLWNNGEISVPPIYQEVEWNWQRQKSIEFSGYRFFISSSQEVENFSLSDLPKKLTLRTPQKGDKMQILGQKKKTLLSKLFSDAKLEHQQRCSFPLICSSEEIIYLPGLRRGDFASVKEGQDFVGISYEQI</sequence>
<keyword evidence="4 8" id="KW-0819">tRNA processing</keyword>
<evidence type="ECO:0000256" key="8">
    <source>
        <dbReference type="HAMAP-Rule" id="MF_01161"/>
    </source>
</evidence>
<organism evidence="10 11">
    <name type="scientific">Lentisphaera araneosa HTCC2155</name>
    <dbReference type="NCBI Taxonomy" id="313628"/>
    <lineage>
        <taxon>Bacteria</taxon>
        <taxon>Pseudomonadati</taxon>
        <taxon>Lentisphaerota</taxon>
        <taxon>Lentisphaeria</taxon>
        <taxon>Lentisphaerales</taxon>
        <taxon>Lentisphaeraceae</taxon>
        <taxon>Lentisphaera</taxon>
    </lineage>
</organism>
<dbReference type="CDD" id="cd01992">
    <property type="entry name" value="TilS_N"/>
    <property type="match status" value="1"/>
</dbReference>
<proteinExistence type="inferred from homology"/>
<comment type="caution">
    <text evidence="10">The sequence shown here is derived from an EMBL/GenBank/DDBJ whole genome shotgun (WGS) entry which is preliminary data.</text>
</comment>
<dbReference type="SUPFAM" id="SSF56037">
    <property type="entry name" value="PheT/TilS domain"/>
    <property type="match status" value="1"/>
</dbReference>
<evidence type="ECO:0000256" key="1">
    <source>
        <dbReference type="ARBA" id="ARBA00004496"/>
    </source>
</evidence>
<dbReference type="GO" id="GO:0005524">
    <property type="term" value="F:ATP binding"/>
    <property type="evidence" value="ECO:0007669"/>
    <property type="project" value="UniProtKB-UniRule"/>
</dbReference>
<dbReference type="STRING" id="313628.LNTAR_05301"/>
<dbReference type="GO" id="GO:0032267">
    <property type="term" value="F:tRNA(Ile)-lysidine synthase activity"/>
    <property type="evidence" value="ECO:0007669"/>
    <property type="project" value="UniProtKB-EC"/>
</dbReference>
<keyword evidence="11" id="KW-1185">Reference proteome</keyword>
<dbReference type="SMART" id="SM00977">
    <property type="entry name" value="TilS_C"/>
    <property type="match status" value="1"/>
</dbReference>
<evidence type="ECO:0000256" key="7">
    <source>
        <dbReference type="ARBA" id="ARBA00048539"/>
    </source>
</evidence>
<comment type="catalytic activity">
    <reaction evidence="7 8">
        <text>cytidine(34) in tRNA(Ile2) + L-lysine + ATP = lysidine(34) in tRNA(Ile2) + AMP + diphosphate + H(+)</text>
        <dbReference type="Rhea" id="RHEA:43744"/>
        <dbReference type="Rhea" id="RHEA-COMP:10625"/>
        <dbReference type="Rhea" id="RHEA-COMP:10670"/>
        <dbReference type="ChEBI" id="CHEBI:15378"/>
        <dbReference type="ChEBI" id="CHEBI:30616"/>
        <dbReference type="ChEBI" id="CHEBI:32551"/>
        <dbReference type="ChEBI" id="CHEBI:33019"/>
        <dbReference type="ChEBI" id="CHEBI:82748"/>
        <dbReference type="ChEBI" id="CHEBI:83665"/>
        <dbReference type="ChEBI" id="CHEBI:456215"/>
        <dbReference type="EC" id="6.3.4.19"/>
    </reaction>
</comment>
<name>A6DLP7_9BACT</name>
<accession>A6DLP7</accession>
<dbReference type="GO" id="GO:0006400">
    <property type="term" value="P:tRNA modification"/>
    <property type="evidence" value="ECO:0007669"/>
    <property type="project" value="UniProtKB-UniRule"/>
</dbReference>
<evidence type="ECO:0000256" key="3">
    <source>
        <dbReference type="ARBA" id="ARBA00022598"/>
    </source>
</evidence>
<keyword evidence="2 8" id="KW-0963">Cytoplasm</keyword>
<evidence type="ECO:0000256" key="5">
    <source>
        <dbReference type="ARBA" id="ARBA00022741"/>
    </source>
</evidence>
<feature type="binding site" evidence="8">
    <location>
        <begin position="17"/>
        <end position="22"/>
    </location>
    <ligand>
        <name>ATP</name>
        <dbReference type="ChEBI" id="CHEBI:30616"/>
    </ligand>
</feature>
<keyword evidence="5 8" id="KW-0547">Nucleotide-binding</keyword>
<protein>
    <recommendedName>
        <fullName evidence="8">tRNA(Ile)-lysidine synthase</fullName>
        <ecNumber evidence="8">6.3.4.19</ecNumber>
    </recommendedName>
    <alternativeName>
        <fullName evidence="8">tRNA(Ile)-2-lysyl-cytidine synthase</fullName>
    </alternativeName>
    <alternativeName>
        <fullName evidence="8">tRNA(Ile)-lysidine synthetase</fullName>
    </alternativeName>
</protein>
<feature type="domain" description="Lysidine-tRNA(Ile) synthetase C-terminal" evidence="9">
    <location>
        <begin position="341"/>
        <end position="414"/>
    </location>
</feature>
<reference evidence="10 11" key="1">
    <citation type="journal article" date="2010" name="J. Bacteriol.">
        <title>Genome sequence of Lentisphaera araneosa HTCC2155T, the type species of the order Lentisphaerales in the phylum Lentisphaerae.</title>
        <authorList>
            <person name="Thrash J.C."/>
            <person name="Cho J.C."/>
            <person name="Vergin K.L."/>
            <person name="Morris R.M."/>
            <person name="Giovannoni S.J."/>
        </authorList>
    </citation>
    <scope>NUCLEOTIDE SEQUENCE [LARGE SCALE GENOMIC DNA]</scope>
    <source>
        <strain evidence="10 11">HTCC2155</strain>
    </source>
</reference>